<dbReference type="CDD" id="cd22265">
    <property type="entry name" value="UDM1_RNF168"/>
    <property type="match status" value="1"/>
</dbReference>
<evidence type="ECO:0000313" key="5">
    <source>
        <dbReference type="EMBL" id="KRY30625.1"/>
    </source>
</evidence>
<dbReference type="InParanoid" id="A0A0V1B0Z0"/>
<comment type="caution">
    <text evidence="5">The sequence shown here is derived from an EMBL/GenBank/DDBJ whole genome shotgun (WGS) entry which is preliminary data.</text>
</comment>
<keyword evidence="1" id="KW-0175">Coiled coil</keyword>
<name>A0A0V1B0Z0_TRISP</name>
<gene>
    <name evidence="5" type="primary">Tbc1d14</name>
    <name evidence="5" type="ORF">T01_2108</name>
</gene>
<dbReference type="GO" id="GO:0005096">
    <property type="term" value="F:GTPase activator activity"/>
    <property type="evidence" value="ECO:0007669"/>
    <property type="project" value="TreeGrafter"/>
</dbReference>
<dbReference type="Proteomes" id="UP000054776">
    <property type="component" value="Unassembled WGS sequence"/>
</dbReference>
<organism evidence="5 6">
    <name type="scientific">Trichinella spiralis</name>
    <name type="common">Trichina worm</name>
    <dbReference type="NCBI Taxonomy" id="6334"/>
    <lineage>
        <taxon>Eukaryota</taxon>
        <taxon>Metazoa</taxon>
        <taxon>Ecdysozoa</taxon>
        <taxon>Nematoda</taxon>
        <taxon>Enoplea</taxon>
        <taxon>Dorylaimia</taxon>
        <taxon>Trichinellida</taxon>
        <taxon>Trichinellidae</taxon>
        <taxon>Trichinella</taxon>
    </lineage>
</organism>
<feature type="transmembrane region" description="Helical" evidence="3">
    <location>
        <begin position="111"/>
        <end position="135"/>
    </location>
</feature>
<evidence type="ECO:0000313" key="6">
    <source>
        <dbReference type="Proteomes" id="UP000054776"/>
    </source>
</evidence>
<keyword evidence="3" id="KW-1133">Transmembrane helix</keyword>
<keyword evidence="6" id="KW-1185">Reference proteome</keyword>
<feature type="region of interest" description="Disordered" evidence="2">
    <location>
        <begin position="235"/>
        <end position="269"/>
    </location>
</feature>
<evidence type="ECO:0000256" key="3">
    <source>
        <dbReference type="SAM" id="Phobius"/>
    </source>
</evidence>
<feature type="compositionally biased region" description="Low complexity" evidence="2">
    <location>
        <begin position="239"/>
        <end position="248"/>
    </location>
</feature>
<dbReference type="EMBL" id="JYDH01000136">
    <property type="protein sequence ID" value="KRY30625.1"/>
    <property type="molecule type" value="Genomic_DNA"/>
</dbReference>
<reference evidence="5 6" key="1">
    <citation type="submission" date="2015-01" db="EMBL/GenBank/DDBJ databases">
        <title>Evolution of Trichinella species and genotypes.</title>
        <authorList>
            <person name="Korhonen P.K."/>
            <person name="Edoardo P."/>
            <person name="Giuseppe L.R."/>
            <person name="Gasser R.B."/>
        </authorList>
    </citation>
    <scope>NUCLEOTIDE SEQUENCE [LARGE SCALE GENOMIC DNA]</scope>
    <source>
        <strain evidence="5">ISS3</strain>
    </source>
</reference>
<feature type="domain" description="Rab-GAP TBC" evidence="4">
    <location>
        <begin position="430"/>
        <end position="672"/>
    </location>
</feature>
<keyword evidence="3" id="KW-0472">Membrane</keyword>
<sequence>MNFYFSKKKLMLEYHFIPKRVRCIYRALRRVVVAPLCPTSTPVVADCDESDDNLQASCLHNVAAFKDSGLHLDSSESDELVHVLHSNDQLVCFSPFNPRASRHFTLSGAQLVSGILILSVLSFVVVSCIIINRFVKTADIIADEQFATESVTSSLMPAANRGHVRHWSYDPAAARILTQEEFYLINTTNNNNNSQVQLERRNSLGKTTDISSSSISISSLSHSDYSTSLASFSDEAGCSSSNSSTSKHSSLDRRSFCSDSGNNNTAPTIQTDFKDRLKLFSQFLPRSENIINPFLSRMHFYINLFLRKNNNTNEGNAWKLFTKLSISTSSTPEAPQVISTTALILEERPSSLPPKSACEQNRQKQEYALMVEKAKKKEQRDLKQRRREMKEQLKREEQLVTFVKEWSREILPRWNELKSCKRVKDLWGKGLPPCIRGKVWKLAIANELNVTEDLFYICLHRAKDRRSQYSKECDDKSTSSGEGIFGGSTDCSSIQQQQQQQFNVENGQDGREDDIVPVNRESTVELIHLDVARTFPTLGIFQIGGPFYDLLLNMLSAYVCYRPDIGYVQGMSFIAAILLLNLDLVDAFIAFCNLLNRPALMSFFRLQQDKMERYFTAYDVYFKLALPKLHEHFNNLDISPNLYLIDWLYTIYAKSLPLEITCRIWDLFLRDGDRYLYDAALGILCMYEDILLQMDFDRSVQFLTHLPDRIQANNLFKRIDQVKASVDKERHIFNSLLDD</sequence>
<dbReference type="FunFam" id="1.10.8.270:FF:000008">
    <property type="entry name" value="Putative TBC1 domain family member 14"/>
    <property type="match status" value="1"/>
</dbReference>
<dbReference type="PANTHER" id="PTHR47219:SF15">
    <property type="entry name" value="TBC1 DOMAIN FAMILY MEMBER 12 ISOFORM X1"/>
    <property type="match status" value="1"/>
</dbReference>
<keyword evidence="3" id="KW-0812">Transmembrane</keyword>
<dbReference type="FunFam" id="1.10.472.80:FF:000006">
    <property type="entry name" value="TBC1 domain family member 14"/>
    <property type="match status" value="1"/>
</dbReference>
<dbReference type="Gene3D" id="1.10.8.270">
    <property type="entry name" value="putative rabgap domain of human tbc1 domain family member 14 like domains"/>
    <property type="match status" value="1"/>
</dbReference>
<dbReference type="FunCoup" id="A0A0V1B0Z0">
    <property type="interactions" value="610"/>
</dbReference>
<dbReference type="SMART" id="SM00164">
    <property type="entry name" value="TBC"/>
    <property type="match status" value="1"/>
</dbReference>
<dbReference type="GO" id="GO:0005773">
    <property type="term" value="C:vacuole"/>
    <property type="evidence" value="ECO:0007669"/>
    <property type="project" value="UniProtKB-ARBA"/>
</dbReference>
<evidence type="ECO:0000259" key="4">
    <source>
        <dbReference type="PROSITE" id="PS50086"/>
    </source>
</evidence>
<dbReference type="GO" id="GO:0016192">
    <property type="term" value="P:vesicle-mediated transport"/>
    <property type="evidence" value="ECO:0007669"/>
    <property type="project" value="UniProtKB-ARBA"/>
</dbReference>
<dbReference type="GO" id="GO:0031267">
    <property type="term" value="F:small GTPase binding"/>
    <property type="evidence" value="ECO:0007669"/>
    <property type="project" value="TreeGrafter"/>
</dbReference>
<dbReference type="InterPro" id="IPR000195">
    <property type="entry name" value="Rab-GAP-TBC_dom"/>
</dbReference>
<dbReference type="AlphaFoldDB" id="A0A0V1B0Z0"/>
<dbReference type="InterPro" id="IPR050302">
    <property type="entry name" value="Rab_GAP_TBC_domain"/>
</dbReference>
<dbReference type="PANTHER" id="PTHR47219">
    <property type="entry name" value="RAB GTPASE-ACTIVATING PROTEIN 1-LIKE"/>
    <property type="match status" value="1"/>
</dbReference>
<dbReference type="Gene3D" id="1.10.472.80">
    <property type="entry name" value="Ypt/Rab-GAP domain of gyp1p, domain 3"/>
    <property type="match status" value="1"/>
</dbReference>
<dbReference type="InterPro" id="IPR035969">
    <property type="entry name" value="Rab-GAP_TBC_sf"/>
</dbReference>
<dbReference type="SUPFAM" id="SSF47923">
    <property type="entry name" value="Ypt/Rab-GAP domain of gyp1p"/>
    <property type="match status" value="2"/>
</dbReference>
<evidence type="ECO:0000256" key="1">
    <source>
        <dbReference type="SAM" id="Coils"/>
    </source>
</evidence>
<protein>
    <submittedName>
        <fullName evidence="5">TBC1 domain family member 12</fullName>
    </submittedName>
</protein>
<dbReference type="Gene3D" id="1.10.10.750">
    <property type="entry name" value="Ypt/Rab-GAP domain of gyp1p, domain 1"/>
    <property type="match status" value="1"/>
</dbReference>
<feature type="coiled-coil region" evidence="1">
    <location>
        <begin position="372"/>
        <end position="399"/>
    </location>
</feature>
<dbReference type="GO" id="GO:0031410">
    <property type="term" value="C:cytoplasmic vesicle"/>
    <property type="evidence" value="ECO:0007669"/>
    <property type="project" value="UniProtKB-ARBA"/>
</dbReference>
<dbReference type="PROSITE" id="PS50086">
    <property type="entry name" value="TBC_RABGAP"/>
    <property type="match status" value="1"/>
</dbReference>
<evidence type="ECO:0000256" key="2">
    <source>
        <dbReference type="SAM" id="MobiDB-lite"/>
    </source>
</evidence>
<dbReference type="OrthoDB" id="294251at2759"/>
<accession>A0A0V1B0Z0</accession>
<proteinExistence type="predicted"/>
<dbReference type="Pfam" id="PF00566">
    <property type="entry name" value="RabGAP-TBC"/>
    <property type="match status" value="1"/>
</dbReference>
<dbReference type="STRING" id="6334.A0A0V1B0Z0"/>
<feature type="compositionally biased region" description="Polar residues" evidence="2">
    <location>
        <begin position="257"/>
        <end position="269"/>
    </location>
</feature>